<dbReference type="EMBL" id="JAUCMV010000004">
    <property type="protein sequence ID" value="KAK0404682.1"/>
    <property type="molecule type" value="Genomic_DNA"/>
</dbReference>
<dbReference type="AlphaFoldDB" id="A0AA39HHG5"/>
<evidence type="ECO:0000313" key="1">
    <source>
        <dbReference type="EMBL" id="KAK0404682.1"/>
    </source>
</evidence>
<keyword evidence="2" id="KW-1185">Reference proteome</keyword>
<name>A0AA39HHG5_9BILA</name>
<dbReference type="Proteomes" id="UP001175271">
    <property type="component" value="Unassembled WGS sequence"/>
</dbReference>
<proteinExistence type="predicted"/>
<evidence type="ECO:0000313" key="2">
    <source>
        <dbReference type="Proteomes" id="UP001175271"/>
    </source>
</evidence>
<protein>
    <submittedName>
        <fullName evidence="1">Uncharacterized protein</fullName>
    </submittedName>
</protein>
<reference evidence="1" key="1">
    <citation type="submission" date="2023-06" db="EMBL/GenBank/DDBJ databases">
        <title>Genomic analysis of the entomopathogenic nematode Steinernema hermaphroditum.</title>
        <authorList>
            <person name="Schwarz E.M."/>
            <person name="Heppert J.K."/>
            <person name="Baniya A."/>
            <person name="Schwartz H.T."/>
            <person name="Tan C.-H."/>
            <person name="Antoshechkin I."/>
            <person name="Sternberg P.W."/>
            <person name="Goodrich-Blair H."/>
            <person name="Dillman A.R."/>
        </authorList>
    </citation>
    <scope>NUCLEOTIDE SEQUENCE</scope>
    <source>
        <strain evidence="1">PS9179</strain>
        <tissue evidence="1">Whole animal</tissue>
    </source>
</reference>
<sequence length="86" mass="9745">MYSSRTVTPVQHTEPLSFFACLFALNRADNLVLLRASRCRYRIHLWSLIVFSSELGGVRCLCEIGAVVFGQDSEERPQLQPPKDGF</sequence>
<comment type="caution">
    <text evidence="1">The sequence shown here is derived from an EMBL/GenBank/DDBJ whole genome shotgun (WGS) entry which is preliminary data.</text>
</comment>
<organism evidence="1 2">
    <name type="scientific">Steinernema hermaphroditum</name>
    <dbReference type="NCBI Taxonomy" id="289476"/>
    <lineage>
        <taxon>Eukaryota</taxon>
        <taxon>Metazoa</taxon>
        <taxon>Ecdysozoa</taxon>
        <taxon>Nematoda</taxon>
        <taxon>Chromadorea</taxon>
        <taxon>Rhabditida</taxon>
        <taxon>Tylenchina</taxon>
        <taxon>Panagrolaimomorpha</taxon>
        <taxon>Strongyloidoidea</taxon>
        <taxon>Steinernematidae</taxon>
        <taxon>Steinernema</taxon>
    </lineage>
</organism>
<accession>A0AA39HHG5</accession>
<gene>
    <name evidence="1" type="ORF">QR680_017569</name>
</gene>